<dbReference type="Proteomes" id="UP000046392">
    <property type="component" value="Unplaced"/>
</dbReference>
<dbReference type="CDD" id="cd09917">
    <property type="entry name" value="F-box_SF"/>
    <property type="match status" value="1"/>
</dbReference>
<dbReference type="AlphaFoldDB" id="A0A0N5BUW2"/>
<evidence type="ECO:0000313" key="2">
    <source>
        <dbReference type="Proteomes" id="UP000046392"/>
    </source>
</evidence>
<feature type="domain" description="F-box" evidence="1">
    <location>
        <begin position="5"/>
        <end position="52"/>
    </location>
</feature>
<dbReference type="InterPro" id="IPR001810">
    <property type="entry name" value="F-box_dom"/>
</dbReference>
<accession>A0A0N5BUW2</accession>
<dbReference type="SUPFAM" id="SSF81383">
    <property type="entry name" value="F-box domain"/>
    <property type="match status" value="1"/>
</dbReference>
<dbReference type="InterPro" id="IPR036047">
    <property type="entry name" value="F-box-like_dom_sf"/>
</dbReference>
<keyword evidence="2" id="KW-1185">Reference proteome</keyword>
<reference evidence="3" key="1">
    <citation type="submission" date="2017-02" db="UniProtKB">
        <authorList>
            <consortium name="WormBaseParasite"/>
        </authorList>
    </citation>
    <scope>IDENTIFICATION</scope>
</reference>
<dbReference type="WBParaSite" id="SPAL_0000963000.1">
    <property type="protein sequence ID" value="SPAL_0000963000.1"/>
    <property type="gene ID" value="SPAL_0000963000"/>
</dbReference>
<organism evidence="2 3">
    <name type="scientific">Strongyloides papillosus</name>
    <name type="common">Intestinal threadworm</name>
    <dbReference type="NCBI Taxonomy" id="174720"/>
    <lineage>
        <taxon>Eukaryota</taxon>
        <taxon>Metazoa</taxon>
        <taxon>Ecdysozoa</taxon>
        <taxon>Nematoda</taxon>
        <taxon>Chromadorea</taxon>
        <taxon>Rhabditida</taxon>
        <taxon>Tylenchina</taxon>
        <taxon>Panagrolaimomorpha</taxon>
        <taxon>Strongyloidoidea</taxon>
        <taxon>Strongyloididae</taxon>
        <taxon>Strongyloides</taxon>
    </lineage>
</organism>
<sequence>MDKPALDLLFLPDDFKIQIFKKLDWRSLKNLKLVCKNFCLLIEKNTQSLDRPKVYSLAIVHDGIKISKVEYKFIFTEDTWGSTNSKVIEFGNDDEYEKFLKNINFTKIKQLRLKNLLNKECISVRDNSKFGSDFRTYTFSAKLPNGRYCGEYLSIKIKNNKKFGILYDGSILRMDSLRKLGLFERYGSYSVGKKIAMDLLTGNPMLEYDNVPTGTHKLLYAQIMDHLFGLGFFSLENTCGCKRFKLLFREVSKFNVSRQKLYRTFFDQKRFNNKLVEVNNHNVFSIKSSMNCSKCGIEHENSIVYRKNSEKLCIQSL</sequence>
<name>A0A0N5BUW2_STREA</name>
<dbReference type="PROSITE" id="PS50181">
    <property type="entry name" value="FBOX"/>
    <property type="match status" value="1"/>
</dbReference>
<evidence type="ECO:0000313" key="3">
    <source>
        <dbReference type="WBParaSite" id="SPAL_0000963000.1"/>
    </source>
</evidence>
<evidence type="ECO:0000259" key="1">
    <source>
        <dbReference type="PROSITE" id="PS50181"/>
    </source>
</evidence>
<protein>
    <submittedName>
        <fullName evidence="3">F-box domain-containing protein</fullName>
    </submittedName>
</protein>
<proteinExistence type="predicted"/>